<reference evidence="12" key="1">
    <citation type="journal article" date="2019" name="Int. J. Syst. Evol. Microbiol.">
        <title>The Global Catalogue of Microorganisms (GCM) 10K type strain sequencing project: providing services to taxonomists for standard genome sequencing and annotation.</title>
        <authorList>
            <consortium name="The Broad Institute Genomics Platform"/>
            <consortium name="The Broad Institute Genome Sequencing Center for Infectious Disease"/>
            <person name="Wu L."/>
            <person name="Ma J."/>
        </authorList>
    </citation>
    <scope>NUCLEOTIDE SEQUENCE [LARGE SCALE GENOMIC DNA]</scope>
    <source>
        <strain evidence="12">JCM 14546</strain>
    </source>
</reference>
<keyword evidence="9" id="KW-0812">Transmembrane</keyword>
<feature type="transmembrane region" description="Helical" evidence="9">
    <location>
        <begin position="21"/>
        <end position="39"/>
    </location>
</feature>
<keyword evidence="6 11" id="KW-0418">Kinase</keyword>
<gene>
    <name evidence="11" type="ORF">GCM10009755_28180</name>
</gene>
<evidence type="ECO:0000313" key="12">
    <source>
        <dbReference type="Proteomes" id="UP001500755"/>
    </source>
</evidence>
<dbReference type="InterPro" id="IPR003594">
    <property type="entry name" value="HATPase_dom"/>
</dbReference>
<dbReference type="SMART" id="SM00387">
    <property type="entry name" value="HATPase_c"/>
    <property type="match status" value="1"/>
</dbReference>
<evidence type="ECO:0000256" key="4">
    <source>
        <dbReference type="ARBA" id="ARBA00022679"/>
    </source>
</evidence>
<dbReference type="RefSeq" id="WP_344310746.1">
    <property type="nucleotide sequence ID" value="NZ_BAAANO010000035.1"/>
</dbReference>
<comment type="caution">
    <text evidence="11">The sequence shown here is derived from an EMBL/GenBank/DDBJ whole genome shotgun (WGS) entry which is preliminary data.</text>
</comment>
<dbReference type="Gene3D" id="1.20.5.1930">
    <property type="match status" value="1"/>
</dbReference>
<dbReference type="CDD" id="cd16917">
    <property type="entry name" value="HATPase_UhpB-NarQ-NarX-like"/>
    <property type="match status" value="1"/>
</dbReference>
<dbReference type="Pfam" id="PF07730">
    <property type="entry name" value="HisKA_3"/>
    <property type="match status" value="1"/>
</dbReference>
<evidence type="ECO:0000256" key="8">
    <source>
        <dbReference type="ARBA" id="ARBA00023012"/>
    </source>
</evidence>
<sequence length="448" mass="47657">MTYLAAALLSSFSARTWRSYGYLWVLLLVAPFALAYALLVPSLLAGLAITLVGLFVAGWLVLAARGWGAMYRALARGILHDDTPAPPPVRAHGGFWATMGGNLGDATGWRALLFMFVSFPVAILGFVLSTSLLAASFGAMTHWLWSWSLPAQRASDGTWHRGASLGPDWFVDTPVRHLLLALAGLLVFLFVWPWITRGFAGLVVLLTRGLLSPTAGSLRVAAAETARRATVEDAEARLSSIERNLHDGAQARLVSVAMKVGDARDMLLTGSSTEDVAEVLASAHSDAKGTITELRELTRGMRPPVLDSGLPTALETLASRSPLPVKLQTGGLEGVEVPTPVVTIVYFAVAELLTNAVKHAAATRIRIEADTRELDRRHRALTVDVFDDGVGGAALPTGARDRTHTGRAHTGTGLLGVADRLSGVEGTLTIDSPHGGPTHIRITVPMRA</sequence>
<feature type="domain" description="Histidine kinase/HSP90-like ATPase" evidence="10">
    <location>
        <begin position="340"/>
        <end position="448"/>
    </location>
</feature>
<evidence type="ECO:0000256" key="7">
    <source>
        <dbReference type="ARBA" id="ARBA00022840"/>
    </source>
</evidence>
<dbReference type="PANTHER" id="PTHR24421">
    <property type="entry name" value="NITRATE/NITRITE SENSOR PROTEIN NARX-RELATED"/>
    <property type="match status" value="1"/>
</dbReference>
<keyword evidence="9" id="KW-1133">Transmembrane helix</keyword>
<dbReference type="SUPFAM" id="SSF55874">
    <property type="entry name" value="ATPase domain of HSP90 chaperone/DNA topoisomerase II/histidine kinase"/>
    <property type="match status" value="1"/>
</dbReference>
<evidence type="ECO:0000256" key="9">
    <source>
        <dbReference type="SAM" id="Phobius"/>
    </source>
</evidence>
<dbReference type="EMBL" id="BAAANO010000035">
    <property type="protein sequence ID" value="GAA2014813.1"/>
    <property type="molecule type" value="Genomic_DNA"/>
</dbReference>
<keyword evidence="5" id="KW-0547">Nucleotide-binding</keyword>
<dbReference type="Pfam" id="PF13796">
    <property type="entry name" value="Sensor"/>
    <property type="match status" value="1"/>
</dbReference>
<dbReference type="Pfam" id="PF02518">
    <property type="entry name" value="HATPase_c"/>
    <property type="match status" value="1"/>
</dbReference>
<organism evidence="11 12">
    <name type="scientific">Brevibacterium samyangense</name>
    <dbReference type="NCBI Taxonomy" id="366888"/>
    <lineage>
        <taxon>Bacteria</taxon>
        <taxon>Bacillati</taxon>
        <taxon>Actinomycetota</taxon>
        <taxon>Actinomycetes</taxon>
        <taxon>Micrococcales</taxon>
        <taxon>Brevibacteriaceae</taxon>
        <taxon>Brevibacterium</taxon>
    </lineage>
</organism>
<dbReference type="Gene3D" id="3.30.565.10">
    <property type="entry name" value="Histidine kinase-like ATPase, C-terminal domain"/>
    <property type="match status" value="1"/>
</dbReference>
<evidence type="ECO:0000256" key="1">
    <source>
        <dbReference type="ARBA" id="ARBA00000085"/>
    </source>
</evidence>
<feature type="transmembrane region" description="Helical" evidence="9">
    <location>
        <begin position="112"/>
        <end position="145"/>
    </location>
</feature>
<dbReference type="Proteomes" id="UP001500755">
    <property type="component" value="Unassembled WGS sequence"/>
</dbReference>
<feature type="transmembrane region" description="Helical" evidence="9">
    <location>
        <begin position="45"/>
        <end position="64"/>
    </location>
</feature>
<keyword evidence="3" id="KW-0597">Phosphoprotein</keyword>
<dbReference type="GO" id="GO:0016301">
    <property type="term" value="F:kinase activity"/>
    <property type="evidence" value="ECO:0007669"/>
    <property type="project" value="UniProtKB-KW"/>
</dbReference>
<keyword evidence="8" id="KW-0902">Two-component regulatory system</keyword>
<feature type="transmembrane region" description="Helical" evidence="9">
    <location>
        <begin position="175"/>
        <end position="195"/>
    </location>
</feature>
<proteinExistence type="predicted"/>
<dbReference type="EC" id="2.7.13.3" evidence="2"/>
<dbReference type="InterPro" id="IPR036890">
    <property type="entry name" value="HATPase_C_sf"/>
</dbReference>
<evidence type="ECO:0000256" key="2">
    <source>
        <dbReference type="ARBA" id="ARBA00012438"/>
    </source>
</evidence>
<keyword evidence="12" id="KW-1185">Reference proteome</keyword>
<name>A0ABP5F634_9MICO</name>
<dbReference type="InterPro" id="IPR025828">
    <property type="entry name" value="Put_sensor_dom"/>
</dbReference>
<evidence type="ECO:0000259" key="10">
    <source>
        <dbReference type="SMART" id="SM00387"/>
    </source>
</evidence>
<evidence type="ECO:0000256" key="3">
    <source>
        <dbReference type="ARBA" id="ARBA00022553"/>
    </source>
</evidence>
<protein>
    <recommendedName>
        <fullName evidence="2">histidine kinase</fullName>
        <ecNumber evidence="2">2.7.13.3</ecNumber>
    </recommendedName>
</protein>
<evidence type="ECO:0000256" key="5">
    <source>
        <dbReference type="ARBA" id="ARBA00022741"/>
    </source>
</evidence>
<keyword evidence="9" id="KW-0472">Membrane</keyword>
<accession>A0ABP5F634</accession>
<dbReference type="PANTHER" id="PTHR24421:SF10">
    <property type="entry name" value="NITRATE_NITRITE SENSOR PROTEIN NARQ"/>
    <property type="match status" value="1"/>
</dbReference>
<keyword evidence="7" id="KW-0067">ATP-binding</keyword>
<evidence type="ECO:0000313" key="11">
    <source>
        <dbReference type="EMBL" id="GAA2014813.1"/>
    </source>
</evidence>
<dbReference type="InterPro" id="IPR050482">
    <property type="entry name" value="Sensor_HK_TwoCompSys"/>
</dbReference>
<evidence type="ECO:0000256" key="6">
    <source>
        <dbReference type="ARBA" id="ARBA00022777"/>
    </source>
</evidence>
<keyword evidence="4" id="KW-0808">Transferase</keyword>
<dbReference type="InterPro" id="IPR011712">
    <property type="entry name" value="Sig_transdc_His_kin_sub3_dim/P"/>
</dbReference>
<comment type="catalytic activity">
    <reaction evidence="1">
        <text>ATP + protein L-histidine = ADP + protein N-phospho-L-histidine.</text>
        <dbReference type="EC" id="2.7.13.3"/>
    </reaction>
</comment>